<comment type="caution">
    <text evidence="2">The sequence shown here is derived from an EMBL/GenBank/DDBJ whole genome shotgun (WGS) entry which is preliminary data.</text>
</comment>
<dbReference type="InterPro" id="IPR013108">
    <property type="entry name" value="Amidohydro_3"/>
</dbReference>
<evidence type="ECO:0000313" key="2">
    <source>
        <dbReference type="EMBL" id="KAK9836168.1"/>
    </source>
</evidence>
<dbReference type="Proteomes" id="UP001445335">
    <property type="component" value="Unassembled WGS sequence"/>
</dbReference>
<proteinExistence type="predicted"/>
<dbReference type="EMBL" id="JALJOU010000026">
    <property type="protein sequence ID" value="KAK9836168.1"/>
    <property type="molecule type" value="Genomic_DNA"/>
</dbReference>
<reference evidence="2 3" key="1">
    <citation type="journal article" date="2024" name="Nat. Commun.">
        <title>Phylogenomics reveals the evolutionary origins of lichenization in chlorophyte algae.</title>
        <authorList>
            <person name="Puginier C."/>
            <person name="Libourel C."/>
            <person name="Otte J."/>
            <person name="Skaloud P."/>
            <person name="Haon M."/>
            <person name="Grisel S."/>
            <person name="Petersen M."/>
            <person name="Berrin J.G."/>
            <person name="Delaux P.M."/>
            <person name="Dal Grande F."/>
            <person name="Keller J."/>
        </authorList>
    </citation>
    <scope>NUCLEOTIDE SEQUENCE [LARGE SCALE GENOMIC DNA]</scope>
    <source>
        <strain evidence="2 3">SAG 245.80</strain>
    </source>
</reference>
<evidence type="ECO:0000313" key="3">
    <source>
        <dbReference type="Proteomes" id="UP001445335"/>
    </source>
</evidence>
<sequence>MGMRQGDKTQALPSKDRVPGSWALCSSGALRSTASLGLTAECDCATSSVFAVSGKGAILWMGNSLADAQIARLGQTTKLVNLHGAFVTPGFVDAHVHLLWDGLTLRQLDPSGALPEGVCVVCCKYSGATPEGGWVRGWGWSEQQWGSKLPDWHWLDAGCPKPVYLRHVDGHTALAN</sequence>
<dbReference type="Gene3D" id="3.10.310.70">
    <property type="match status" value="1"/>
</dbReference>
<dbReference type="PANTHER" id="PTHR22642">
    <property type="entry name" value="IMIDAZOLONEPROPIONASE"/>
    <property type="match status" value="1"/>
</dbReference>
<protein>
    <recommendedName>
        <fullName evidence="1">Amidohydrolase 3 domain-containing protein</fullName>
    </recommendedName>
</protein>
<dbReference type="InterPro" id="IPR011059">
    <property type="entry name" value="Metal-dep_hydrolase_composite"/>
</dbReference>
<name>A0AAW1RQW6_9CHLO</name>
<keyword evidence="3" id="KW-1185">Reference proteome</keyword>
<dbReference type="Gene3D" id="2.30.40.10">
    <property type="entry name" value="Urease, subunit C, domain 1"/>
    <property type="match status" value="1"/>
</dbReference>
<gene>
    <name evidence="2" type="ORF">WJX81_006461</name>
</gene>
<dbReference type="PANTHER" id="PTHR22642:SF2">
    <property type="entry name" value="PROTEIN LONG AFTER FAR-RED 3"/>
    <property type="match status" value="1"/>
</dbReference>
<dbReference type="AlphaFoldDB" id="A0AAW1RQW6"/>
<accession>A0AAW1RQW6</accession>
<feature type="domain" description="Amidohydrolase 3" evidence="1">
    <location>
        <begin position="79"/>
        <end position="176"/>
    </location>
</feature>
<dbReference type="SUPFAM" id="SSF51338">
    <property type="entry name" value="Composite domain of metallo-dependent hydrolases"/>
    <property type="match status" value="1"/>
</dbReference>
<dbReference type="GO" id="GO:0016810">
    <property type="term" value="F:hydrolase activity, acting on carbon-nitrogen (but not peptide) bonds"/>
    <property type="evidence" value="ECO:0007669"/>
    <property type="project" value="InterPro"/>
</dbReference>
<organism evidence="2 3">
    <name type="scientific">Elliptochloris bilobata</name>
    <dbReference type="NCBI Taxonomy" id="381761"/>
    <lineage>
        <taxon>Eukaryota</taxon>
        <taxon>Viridiplantae</taxon>
        <taxon>Chlorophyta</taxon>
        <taxon>core chlorophytes</taxon>
        <taxon>Trebouxiophyceae</taxon>
        <taxon>Trebouxiophyceae incertae sedis</taxon>
        <taxon>Elliptochloris clade</taxon>
        <taxon>Elliptochloris</taxon>
    </lineage>
</organism>
<evidence type="ECO:0000259" key="1">
    <source>
        <dbReference type="Pfam" id="PF07969"/>
    </source>
</evidence>
<dbReference type="Pfam" id="PF07969">
    <property type="entry name" value="Amidohydro_3"/>
    <property type="match status" value="1"/>
</dbReference>